<keyword evidence="7" id="KW-1185">Reference proteome</keyword>
<keyword evidence="5" id="KW-0539">Nucleus</keyword>
<keyword evidence="4" id="KW-0804">Transcription</keyword>
<dbReference type="OrthoDB" id="4060227at2759"/>
<dbReference type="PANTHER" id="PTHR31845:SF17">
    <property type="entry name" value="ZN(II)2CYS6 TRANSCRIPTION FACTOR (EUROFUNG)"/>
    <property type="match status" value="1"/>
</dbReference>
<accession>A0A9W8RMX8</accession>
<dbReference type="Proteomes" id="UP001152049">
    <property type="component" value="Unassembled WGS sequence"/>
</dbReference>
<dbReference type="GO" id="GO:0005634">
    <property type="term" value="C:nucleus"/>
    <property type="evidence" value="ECO:0007669"/>
    <property type="project" value="UniProtKB-SubCell"/>
</dbReference>
<comment type="subcellular location">
    <subcellularLocation>
        <location evidence="1">Nucleus</location>
    </subcellularLocation>
</comment>
<name>A0A9W8RMX8_9HYPO</name>
<evidence type="ECO:0000256" key="4">
    <source>
        <dbReference type="ARBA" id="ARBA00023163"/>
    </source>
</evidence>
<keyword evidence="2" id="KW-0805">Transcription regulation</keyword>
<dbReference type="EMBL" id="JAOQAZ010000039">
    <property type="protein sequence ID" value="KAJ4247530.1"/>
    <property type="molecule type" value="Genomic_DNA"/>
</dbReference>
<evidence type="ECO:0000313" key="7">
    <source>
        <dbReference type="Proteomes" id="UP001152049"/>
    </source>
</evidence>
<dbReference type="GO" id="GO:0000976">
    <property type="term" value="F:transcription cis-regulatory region binding"/>
    <property type="evidence" value="ECO:0007669"/>
    <property type="project" value="TreeGrafter"/>
</dbReference>
<dbReference type="AlphaFoldDB" id="A0A9W8RMX8"/>
<sequence>MVQQLDFISNGRIDLRTAERLFVTFRETLNAYLWGSIVLLHKTLSTVRASSAILTAAILTVTALHVPDGTSALDKLYPVFLELTSQSVFARYHTLDDVRGLCIGAFWGSDMSWKLPGLAVRIVTELNLPQRLWSR</sequence>
<evidence type="ECO:0000256" key="2">
    <source>
        <dbReference type="ARBA" id="ARBA00023015"/>
    </source>
</evidence>
<comment type="caution">
    <text evidence="6">The sequence shown here is derived from an EMBL/GenBank/DDBJ whole genome shotgun (WGS) entry which is preliminary data.</text>
</comment>
<reference evidence="6" key="1">
    <citation type="submission" date="2022-09" db="EMBL/GenBank/DDBJ databases">
        <title>Fusarium specimens isolated from Avocado Roots.</title>
        <authorList>
            <person name="Stajich J."/>
            <person name="Roper C."/>
            <person name="Heimlech-Rivalta G."/>
        </authorList>
    </citation>
    <scope>NUCLEOTIDE SEQUENCE</scope>
    <source>
        <strain evidence="6">CF00136</strain>
    </source>
</reference>
<dbReference type="PANTHER" id="PTHR31845">
    <property type="entry name" value="FINGER DOMAIN PROTEIN, PUTATIVE-RELATED"/>
    <property type="match status" value="1"/>
</dbReference>
<evidence type="ECO:0000313" key="6">
    <source>
        <dbReference type="EMBL" id="KAJ4247530.1"/>
    </source>
</evidence>
<proteinExistence type="predicted"/>
<evidence type="ECO:0000256" key="5">
    <source>
        <dbReference type="ARBA" id="ARBA00023242"/>
    </source>
</evidence>
<dbReference type="InterPro" id="IPR051089">
    <property type="entry name" value="prtT"/>
</dbReference>
<evidence type="ECO:0000256" key="3">
    <source>
        <dbReference type="ARBA" id="ARBA00023125"/>
    </source>
</evidence>
<protein>
    <submittedName>
        <fullName evidence="6">Uncharacterized protein</fullName>
    </submittedName>
</protein>
<dbReference type="GO" id="GO:0000981">
    <property type="term" value="F:DNA-binding transcription factor activity, RNA polymerase II-specific"/>
    <property type="evidence" value="ECO:0007669"/>
    <property type="project" value="TreeGrafter"/>
</dbReference>
<organism evidence="6 7">
    <name type="scientific">Fusarium torreyae</name>
    <dbReference type="NCBI Taxonomy" id="1237075"/>
    <lineage>
        <taxon>Eukaryota</taxon>
        <taxon>Fungi</taxon>
        <taxon>Dikarya</taxon>
        <taxon>Ascomycota</taxon>
        <taxon>Pezizomycotina</taxon>
        <taxon>Sordariomycetes</taxon>
        <taxon>Hypocreomycetidae</taxon>
        <taxon>Hypocreales</taxon>
        <taxon>Nectriaceae</taxon>
        <taxon>Fusarium</taxon>
    </lineage>
</organism>
<evidence type="ECO:0000256" key="1">
    <source>
        <dbReference type="ARBA" id="ARBA00004123"/>
    </source>
</evidence>
<gene>
    <name evidence="6" type="ORF">NW762_013210</name>
</gene>
<keyword evidence="3" id="KW-0238">DNA-binding</keyword>